<organism evidence="2">
    <name type="scientific">Attheya septentrionalis</name>
    <dbReference type="NCBI Taxonomy" id="420275"/>
    <lineage>
        <taxon>Eukaryota</taxon>
        <taxon>Sar</taxon>
        <taxon>Stramenopiles</taxon>
        <taxon>Ochrophyta</taxon>
        <taxon>Bacillariophyta</taxon>
        <taxon>Coscinodiscophyceae</taxon>
        <taxon>Chaetocerotophycidae</taxon>
        <taxon>Chaetocerotales</taxon>
        <taxon>Attheyaceae</taxon>
        <taxon>Attheya</taxon>
    </lineage>
</organism>
<dbReference type="EMBL" id="HBHQ01029351">
    <property type="protein sequence ID" value="CAD9828078.1"/>
    <property type="molecule type" value="Transcribed_RNA"/>
</dbReference>
<reference evidence="2" key="1">
    <citation type="submission" date="2021-01" db="EMBL/GenBank/DDBJ databases">
        <authorList>
            <person name="Corre E."/>
            <person name="Pelletier E."/>
            <person name="Niang G."/>
            <person name="Scheremetjew M."/>
            <person name="Finn R."/>
            <person name="Kale V."/>
            <person name="Holt S."/>
            <person name="Cochrane G."/>
            <person name="Meng A."/>
            <person name="Brown T."/>
            <person name="Cohen L."/>
        </authorList>
    </citation>
    <scope>NUCLEOTIDE SEQUENCE</scope>
    <source>
        <strain evidence="2">CCMP2084</strain>
    </source>
</reference>
<evidence type="ECO:0000313" key="2">
    <source>
        <dbReference type="EMBL" id="CAD9828078.1"/>
    </source>
</evidence>
<dbReference type="Pfam" id="PF00538">
    <property type="entry name" value="Linker_histone"/>
    <property type="match status" value="1"/>
</dbReference>
<dbReference type="GO" id="GO:0006334">
    <property type="term" value="P:nucleosome assembly"/>
    <property type="evidence" value="ECO:0007669"/>
    <property type="project" value="InterPro"/>
</dbReference>
<dbReference type="InterPro" id="IPR005818">
    <property type="entry name" value="Histone_H1/H5_H15"/>
</dbReference>
<dbReference type="InterPro" id="IPR036390">
    <property type="entry name" value="WH_DNA-bd_sf"/>
</dbReference>
<dbReference type="PROSITE" id="PS51504">
    <property type="entry name" value="H15"/>
    <property type="match status" value="1"/>
</dbReference>
<protein>
    <recommendedName>
        <fullName evidence="1">H15 domain-containing protein</fullName>
    </recommendedName>
</protein>
<evidence type="ECO:0000259" key="1">
    <source>
        <dbReference type="PROSITE" id="PS51504"/>
    </source>
</evidence>
<dbReference type="SUPFAM" id="SSF46785">
    <property type="entry name" value="Winged helix' DNA-binding domain"/>
    <property type="match status" value="1"/>
</dbReference>
<dbReference type="GO" id="GO:0000786">
    <property type="term" value="C:nucleosome"/>
    <property type="evidence" value="ECO:0007669"/>
    <property type="project" value="InterPro"/>
</dbReference>
<gene>
    <name evidence="2" type="ORF">ASEP1449_LOCUS19913</name>
</gene>
<dbReference type="InterPro" id="IPR036388">
    <property type="entry name" value="WH-like_DNA-bd_sf"/>
</dbReference>
<proteinExistence type="predicted"/>
<feature type="domain" description="H15" evidence="1">
    <location>
        <begin position="1"/>
        <end position="70"/>
    </location>
</feature>
<dbReference type="GO" id="GO:0003677">
    <property type="term" value="F:DNA binding"/>
    <property type="evidence" value="ECO:0007669"/>
    <property type="project" value="InterPro"/>
</dbReference>
<sequence>MPYYNAIVKAIAVLKDSPPGSPIHAIQNYVKASMMNANQNWNSKQFFLALKSALERGDIVHESSFYQLSPEMKKRKGNLMIETERRHEDAKKEAAVALRKSPNKEEPAKKAQLVKKRLLTDKIIIYAKDTPDAEKMELTTIDGKDLKVMKTDAHRKKLAPSKLKMIAKSAAASGIRSKKPDLR</sequence>
<dbReference type="Gene3D" id="1.10.10.10">
    <property type="entry name" value="Winged helix-like DNA-binding domain superfamily/Winged helix DNA-binding domain"/>
    <property type="match status" value="1"/>
</dbReference>
<dbReference type="AlphaFoldDB" id="A0A7S2UT96"/>
<accession>A0A7S2UT96</accession>
<name>A0A7S2UT96_9STRA</name>